<feature type="domain" description="PAC" evidence="10">
    <location>
        <begin position="1280"/>
        <end position="1332"/>
    </location>
</feature>
<evidence type="ECO:0000256" key="1">
    <source>
        <dbReference type="ARBA" id="ARBA00000085"/>
    </source>
</evidence>
<dbReference type="SUPFAM" id="SSF55874">
    <property type="entry name" value="ATPase domain of HSP90 chaperone/DNA topoisomerase II/histidine kinase"/>
    <property type="match status" value="1"/>
</dbReference>
<feature type="domain" description="Response regulatory" evidence="8">
    <location>
        <begin position="1588"/>
        <end position="1704"/>
    </location>
</feature>
<dbReference type="GO" id="GO:0006355">
    <property type="term" value="P:regulation of DNA-templated transcription"/>
    <property type="evidence" value="ECO:0007669"/>
    <property type="project" value="InterPro"/>
</dbReference>
<evidence type="ECO:0000259" key="7">
    <source>
        <dbReference type="PROSITE" id="PS50109"/>
    </source>
</evidence>
<evidence type="ECO:0000313" key="12">
    <source>
        <dbReference type="Proteomes" id="UP000501812"/>
    </source>
</evidence>
<sequence length="1708" mass="190735">MNEASTRDTAENRQRHWLEAFWAGQTQVLELILAGLPLTNVLDRIARRISEMSGPGTICSIYLANPEGTLLTLAAAPGLPQDLLHAGRHVPIAPQVGSCGTAAATGKPVVIADITTHCDWEKARELVLLHGLKACWSVPVFSSEGKVLGTLGIYHRQHRLPGHEDMTRAEAETRLISLAIERCRAIEKQRNDEALLRIAGRNARLGGWTVDLPELKITWSDDVRAIHEMPPGYAPTIHEAFEFYAPEYRQHIYELFQRCVEEGVAFDDELQLITGTGRRVWVRAMGEAVRADDGTVIRIQGAFQDNTAKINAEQSAHRLSERLTNTLDKITDAFFTVDREWRFIYLNREAEKVLRTEKSQMIGKVLWEEFPGIIQTELREAYEGAMSRQQTTVLEEFYYPPHNEWYEIRAYPTDEGIAVYFRSITARRQSREQLRLLEACVSRINDIVIITEATPIDEPGPRIVFVNDAFTRCTGYTREEAIGKSPRMLQGPKTQSSELDRMRIALKKGQPVRTQVINYRKDGGEIWLEIDFVPVAEATGKAAYVVAVQRDITERKLAEDGNRAGEERYVRQRNSLIALTGIQPLESDDEESAFRRITEAHARALGVARVSIWRYNHDRTAIRCADLYEMEAHRHSSGMELPASSFPAYFRAMEEMDVISAEDAASDSRTREFTESYLKVHGITSMLDAPVHRDGVVEGVLCSEHVGPPRKWTGDEKTFTAAVANLVSLALEGCERRKAENAVREIQQRFEIVARATNDAVWDWDLDNDEIWWSEGFEKLFGHSRSQLEPSSVSWSSRIHPEDVDRVLGEIHKKFEGIDDNWSGEYRFLRADGTYAYVLDRGFVIRDGAGRALRMVGGMSDITSRKHSELTLARLNRALKMLSACNEAVTRAIGEEELLTKICQVAVKTGGYRMAWVGYAEDNPEKLIRPMAFAGIEEGYLSTIQLSWDENKPTGQGPGGRTIRSGEAVVCLNVEAENAFFHYLGEARERGYRSVICLPLRDGERVFGLLGLYGSEVRSVGEDEIKLLQELADDLAFGIGTIRARLERQRTEDIVLKVAQSVSSGTGSEFFDLLTLNMVEALGAHGGLIGRLNAETLEITTLSFVLEGKLMDNVTYGLYGTPCENVSEGNVCVFDRGVQELFPEDHLLVFYGIHAYAGIPLFNRDRSVAGIMVVFFSAPLEERGLVQSTLQIFAARAAAELDRQLSDIRIREQASLLDRARDAILVSDLDHHITYWNKSAERLYGWTAEEASGRAANELLHPDPEAFRMATAAVVRDGEWTGELTQQDRNGRQLVIEGRWTLLRDPADQPRNILCIHTDITEHKKLEEQFLRAQRLESIGTLAGGIAHDLNNVLSPISMSIELLQSDVTSERGRELLATLASSAKRGAEMVNQVLSFARGMDGRRLEICPRSLVGDVEKIIRDTFPKNISLRSHLPRSLWTLTGDPTQLHQVLLNLCVNARDAMPEGGDIVITAENVDLDERFATSEPDAKPGPHVLIRVEDTGHGIPAKLLDKIFEPFFTTKEVGKGTGLGLSTSLAIVKSHGGFIRAASAPGRGSCFLILLPARPSPVEAAPGEEDRCIPHGEGEMILVADDEPSIRQITRKILEAYGYRVLLASDGMEAVEIYRQHCGEIAAVITDMMMPEMDGSQTIRMLAMIDPEVRIIAASGISDKGRMAKEENPCVRYFVPKPYTSESLLRALEIALSRNS</sequence>
<dbReference type="InterPro" id="IPR035965">
    <property type="entry name" value="PAS-like_dom_sf"/>
</dbReference>
<dbReference type="PRINTS" id="PR00344">
    <property type="entry name" value="BCTRLSENSOR"/>
</dbReference>
<dbReference type="Pfam" id="PF08447">
    <property type="entry name" value="PAS_3"/>
    <property type="match status" value="2"/>
</dbReference>
<dbReference type="NCBIfam" id="TIGR00229">
    <property type="entry name" value="sensory_box"/>
    <property type="match status" value="3"/>
</dbReference>
<feature type="modified residue" description="4-aspartylphosphate" evidence="6">
    <location>
        <position position="1639"/>
    </location>
</feature>
<dbReference type="InterPro" id="IPR004358">
    <property type="entry name" value="Sig_transdc_His_kin-like_C"/>
</dbReference>
<evidence type="ECO:0000256" key="3">
    <source>
        <dbReference type="ARBA" id="ARBA00022553"/>
    </source>
</evidence>
<evidence type="ECO:0000256" key="4">
    <source>
        <dbReference type="ARBA" id="ARBA00022679"/>
    </source>
</evidence>
<dbReference type="Gene3D" id="3.40.50.2300">
    <property type="match status" value="1"/>
</dbReference>
<dbReference type="PROSITE" id="PS50109">
    <property type="entry name" value="HIS_KIN"/>
    <property type="match status" value="1"/>
</dbReference>
<dbReference type="InterPro" id="IPR036097">
    <property type="entry name" value="HisK_dim/P_sf"/>
</dbReference>
<dbReference type="SMART" id="SM00091">
    <property type="entry name" value="PAS"/>
    <property type="match status" value="4"/>
</dbReference>
<dbReference type="SMART" id="SM00448">
    <property type="entry name" value="REC"/>
    <property type="match status" value="1"/>
</dbReference>
<dbReference type="Proteomes" id="UP000501812">
    <property type="component" value="Chromosome"/>
</dbReference>
<dbReference type="InterPro" id="IPR029016">
    <property type="entry name" value="GAF-like_dom_sf"/>
</dbReference>
<keyword evidence="3 6" id="KW-0597">Phosphoprotein</keyword>
<keyword evidence="12" id="KW-1185">Reference proteome</keyword>
<dbReference type="InterPro" id="IPR003594">
    <property type="entry name" value="HATPase_dom"/>
</dbReference>
<feature type="domain" description="PAS" evidence="9">
    <location>
        <begin position="319"/>
        <end position="389"/>
    </location>
</feature>
<dbReference type="GO" id="GO:0000155">
    <property type="term" value="F:phosphorelay sensor kinase activity"/>
    <property type="evidence" value="ECO:0007669"/>
    <property type="project" value="InterPro"/>
</dbReference>
<dbReference type="EC" id="2.7.13.3" evidence="2"/>
<dbReference type="PROSITE" id="PS50113">
    <property type="entry name" value="PAC"/>
    <property type="match status" value="4"/>
</dbReference>
<protein>
    <recommendedName>
        <fullName evidence="2">histidine kinase</fullName>
        <ecNumber evidence="2">2.7.13.3</ecNumber>
    </recommendedName>
</protein>
<dbReference type="Gene3D" id="1.10.287.130">
    <property type="match status" value="1"/>
</dbReference>
<evidence type="ECO:0000256" key="5">
    <source>
        <dbReference type="ARBA" id="ARBA00022777"/>
    </source>
</evidence>
<evidence type="ECO:0000259" key="9">
    <source>
        <dbReference type="PROSITE" id="PS50112"/>
    </source>
</evidence>
<dbReference type="InterPro" id="IPR005467">
    <property type="entry name" value="His_kinase_dom"/>
</dbReference>
<reference evidence="11 12" key="1">
    <citation type="submission" date="2020-04" db="EMBL/GenBank/DDBJ databases">
        <title>Luteolibacter sp. G-1-1-1 isolated from soil.</title>
        <authorList>
            <person name="Dahal R.H."/>
        </authorList>
    </citation>
    <scope>NUCLEOTIDE SEQUENCE [LARGE SCALE GENOMIC DNA]</scope>
    <source>
        <strain evidence="11 12">G-1-1-1</strain>
    </source>
</reference>
<dbReference type="Gene3D" id="3.30.450.20">
    <property type="entry name" value="PAS domain"/>
    <property type="match status" value="5"/>
</dbReference>
<name>A0A858RL43_9BACT</name>
<dbReference type="Pfam" id="PF08448">
    <property type="entry name" value="PAS_4"/>
    <property type="match status" value="1"/>
</dbReference>
<dbReference type="SUPFAM" id="SSF52172">
    <property type="entry name" value="CheY-like"/>
    <property type="match status" value="1"/>
</dbReference>
<feature type="domain" description="PAS" evidence="9">
    <location>
        <begin position="456"/>
        <end position="509"/>
    </location>
</feature>
<dbReference type="CDD" id="cd00130">
    <property type="entry name" value="PAS"/>
    <property type="match status" value="5"/>
</dbReference>
<dbReference type="SMART" id="SM00086">
    <property type="entry name" value="PAC"/>
    <property type="match status" value="4"/>
</dbReference>
<dbReference type="InterPro" id="IPR003018">
    <property type="entry name" value="GAF"/>
</dbReference>
<feature type="domain" description="PAC" evidence="10">
    <location>
        <begin position="510"/>
        <end position="564"/>
    </location>
</feature>
<dbReference type="InterPro" id="IPR036890">
    <property type="entry name" value="HATPase_C_sf"/>
</dbReference>
<dbReference type="SUPFAM" id="SSF55781">
    <property type="entry name" value="GAF domain-like"/>
    <property type="match status" value="4"/>
</dbReference>
<dbReference type="InterPro" id="IPR001789">
    <property type="entry name" value="Sig_transdc_resp-reg_receiver"/>
</dbReference>
<dbReference type="Pfam" id="PF13426">
    <property type="entry name" value="PAS_9"/>
    <property type="match status" value="1"/>
</dbReference>
<feature type="domain" description="PAC" evidence="10">
    <location>
        <begin position="822"/>
        <end position="874"/>
    </location>
</feature>
<comment type="catalytic activity">
    <reaction evidence="1">
        <text>ATP + protein L-histidine = ADP + protein N-phospho-L-histidine.</text>
        <dbReference type="EC" id="2.7.13.3"/>
    </reaction>
</comment>
<evidence type="ECO:0000259" key="8">
    <source>
        <dbReference type="PROSITE" id="PS50110"/>
    </source>
</evidence>
<dbReference type="InterPro" id="IPR001610">
    <property type="entry name" value="PAC"/>
</dbReference>
<dbReference type="KEGG" id="luo:HHL09_15935"/>
<dbReference type="InterPro" id="IPR052162">
    <property type="entry name" value="Sensor_kinase/Photoreceptor"/>
</dbReference>
<dbReference type="Gene3D" id="3.30.450.40">
    <property type="match status" value="4"/>
</dbReference>
<dbReference type="PROSITE" id="PS50112">
    <property type="entry name" value="PAS"/>
    <property type="match status" value="4"/>
</dbReference>
<gene>
    <name evidence="11" type="ORF">HHL09_15935</name>
</gene>
<dbReference type="Pfam" id="PF01590">
    <property type="entry name" value="GAF"/>
    <property type="match status" value="1"/>
</dbReference>
<dbReference type="InterPro" id="IPR003661">
    <property type="entry name" value="HisK_dim/P_dom"/>
</dbReference>
<evidence type="ECO:0000313" key="11">
    <source>
        <dbReference type="EMBL" id="QJE97214.1"/>
    </source>
</evidence>
<dbReference type="SUPFAM" id="SSF55785">
    <property type="entry name" value="PYP-like sensor domain (PAS domain)"/>
    <property type="match status" value="5"/>
</dbReference>
<feature type="domain" description="PAS" evidence="9">
    <location>
        <begin position="746"/>
        <end position="818"/>
    </location>
</feature>
<dbReference type="EMBL" id="CP051774">
    <property type="protein sequence ID" value="QJE97214.1"/>
    <property type="molecule type" value="Genomic_DNA"/>
</dbReference>
<dbReference type="InterPro" id="IPR013767">
    <property type="entry name" value="PAS_fold"/>
</dbReference>
<dbReference type="InterPro" id="IPR011006">
    <property type="entry name" value="CheY-like_superfamily"/>
</dbReference>
<dbReference type="RefSeq" id="WP_169455614.1">
    <property type="nucleotide sequence ID" value="NZ_CP051774.1"/>
</dbReference>
<dbReference type="PROSITE" id="PS50110">
    <property type="entry name" value="RESPONSE_REGULATORY"/>
    <property type="match status" value="1"/>
</dbReference>
<dbReference type="InterPro" id="IPR000014">
    <property type="entry name" value="PAS"/>
</dbReference>
<feature type="domain" description="PAS" evidence="9">
    <location>
        <begin position="1209"/>
        <end position="1263"/>
    </location>
</feature>
<feature type="domain" description="PAC" evidence="10">
    <location>
        <begin position="266"/>
        <end position="318"/>
    </location>
</feature>
<evidence type="ECO:0000259" key="10">
    <source>
        <dbReference type="PROSITE" id="PS50113"/>
    </source>
</evidence>
<evidence type="ECO:0000256" key="6">
    <source>
        <dbReference type="PROSITE-ProRule" id="PRU00169"/>
    </source>
</evidence>
<dbReference type="InterPro" id="IPR013655">
    <property type="entry name" value="PAS_fold_3"/>
</dbReference>
<keyword evidence="4" id="KW-0808">Transferase</keyword>
<evidence type="ECO:0000256" key="2">
    <source>
        <dbReference type="ARBA" id="ARBA00012438"/>
    </source>
</evidence>
<keyword evidence="5" id="KW-0418">Kinase</keyword>
<dbReference type="InterPro" id="IPR000700">
    <property type="entry name" value="PAS-assoc_C"/>
</dbReference>
<dbReference type="Pfam" id="PF00512">
    <property type="entry name" value="HisKA"/>
    <property type="match status" value="1"/>
</dbReference>
<dbReference type="SMART" id="SM00065">
    <property type="entry name" value="GAF"/>
    <property type="match status" value="4"/>
</dbReference>
<dbReference type="Pfam" id="PF00989">
    <property type="entry name" value="PAS"/>
    <property type="match status" value="1"/>
</dbReference>
<accession>A0A858RL43</accession>
<dbReference type="PANTHER" id="PTHR43304:SF1">
    <property type="entry name" value="PAC DOMAIN-CONTAINING PROTEIN"/>
    <property type="match status" value="1"/>
</dbReference>
<dbReference type="CDD" id="cd17546">
    <property type="entry name" value="REC_hyHK_CKI1_RcsC-like"/>
    <property type="match status" value="1"/>
</dbReference>
<dbReference type="Pfam" id="PF13185">
    <property type="entry name" value="GAF_2"/>
    <property type="match status" value="2"/>
</dbReference>
<dbReference type="PANTHER" id="PTHR43304">
    <property type="entry name" value="PHYTOCHROME-LIKE PROTEIN CPH1"/>
    <property type="match status" value="1"/>
</dbReference>
<dbReference type="Gene3D" id="3.30.565.10">
    <property type="entry name" value="Histidine kinase-like ATPase, C-terminal domain"/>
    <property type="match status" value="1"/>
</dbReference>
<dbReference type="Pfam" id="PF00072">
    <property type="entry name" value="Response_reg"/>
    <property type="match status" value="1"/>
</dbReference>
<dbReference type="InterPro" id="IPR013656">
    <property type="entry name" value="PAS_4"/>
</dbReference>
<dbReference type="SUPFAM" id="SSF47384">
    <property type="entry name" value="Homodimeric domain of signal transducing histidine kinase"/>
    <property type="match status" value="1"/>
</dbReference>
<dbReference type="SMART" id="SM00388">
    <property type="entry name" value="HisKA"/>
    <property type="match status" value="1"/>
</dbReference>
<organism evidence="11 12">
    <name type="scientific">Luteolibacter luteus</name>
    <dbReference type="NCBI Taxonomy" id="2728835"/>
    <lineage>
        <taxon>Bacteria</taxon>
        <taxon>Pseudomonadati</taxon>
        <taxon>Verrucomicrobiota</taxon>
        <taxon>Verrucomicrobiia</taxon>
        <taxon>Verrucomicrobiales</taxon>
        <taxon>Verrucomicrobiaceae</taxon>
        <taxon>Luteolibacter</taxon>
    </lineage>
</organism>
<dbReference type="SMART" id="SM00387">
    <property type="entry name" value="HATPase_c"/>
    <property type="match status" value="1"/>
</dbReference>
<proteinExistence type="predicted"/>
<dbReference type="CDD" id="cd00082">
    <property type="entry name" value="HisKA"/>
    <property type="match status" value="1"/>
</dbReference>
<dbReference type="Pfam" id="PF02518">
    <property type="entry name" value="HATPase_c"/>
    <property type="match status" value="1"/>
</dbReference>
<feature type="domain" description="Histidine kinase" evidence="7">
    <location>
        <begin position="1345"/>
        <end position="1567"/>
    </location>
</feature>